<sequence length="182" mass="19848">MDSPPPDAYDRVTNPERFAVLHPAARAMVEDLERRFDVQVERGEGGGGYIKTGATLTEYIRLVPTDPAAAPLVIGFTNFPGIFLRVGAWAEMALPACGCDACNDDPADLLEKLDEYVAATAAGALTERITVAPDPWLETQWEGDGWSSGNRGSLSHDALRELRDHPIQPPPGGRWNPWPLRT</sequence>
<evidence type="ECO:0000256" key="1">
    <source>
        <dbReference type="SAM" id="MobiDB-lite"/>
    </source>
</evidence>
<reference evidence="2 3" key="1">
    <citation type="submission" date="2019-04" db="EMBL/GenBank/DDBJ databases">
        <title>Rhodococcus oryzae sp. nov., a novel actinomycete isolated from rhizosphere soil of rice (Oryza sativa L.).</title>
        <authorList>
            <person name="Li C."/>
        </authorList>
    </citation>
    <scope>NUCLEOTIDE SEQUENCE [LARGE SCALE GENOMIC DNA]</scope>
    <source>
        <strain evidence="2 3">NEAU-CX67</strain>
    </source>
</reference>
<keyword evidence="3" id="KW-1185">Reference proteome</keyword>
<protein>
    <submittedName>
        <fullName evidence="2">Uncharacterized protein</fullName>
    </submittedName>
</protein>
<feature type="region of interest" description="Disordered" evidence="1">
    <location>
        <begin position="162"/>
        <end position="182"/>
    </location>
</feature>
<name>A0ABY2RJA7_9NOCA</name>
<accession>A0ABY2RJA7</accession>
<gene>
    <name evidence="2" type="ORF">FCG67_18870</name>
</gene>
<proteinExistence type="predicted"/>
<dbReference type="EMBL" id="SUMD01000009">
    <property type="protein sequence ID" value="TJZ76072.1"/>
    <property type="molecule type" value="Genomic_DNA"/>
</dbReference>
<comment type="caution">
    <text evidence="2">The sequence shown here is derived from an EMBL/GenBank/DDBJ whole genome shotgun (WGS) entry which is preliminary data.</text>
</comment>
<evidence type="ECO:0000313" key="2">
    <source>
        <dbReference type="EMBL" id="TJZ76072.1"/>
    </source>
</evidence>
<dbReference type="Pfam" id="PF19736">
    <property type="entry name" value="DUF6226"/>
    <property type="match status" value="1"/>
</dbReference>
<dbReference type="InterPro" id="IPR045773">
    <property type="entry name" value="DUF6226"/>
</dbReference>
<evidence type="ECO:0000313" key="3">
    <source>
        <dbReference type="Proteomes" id="UP000305109"/>
    </source>
</evidence>
<dbReference type="Proteomes" id="UP000305109">
    <property type="component" value="Unassembled WGS sequence"/>
</dbReference>
<dbReference type="RefSeq" id="WP_136911221.1">
    <property type="nucleotide sequence ID" value="NZ_SUMD01000009.1"/>
</dbReference>
<organism evidence="2 3">
    <name type="scientific">Rhodococcus oryzae</name>
    <dbReference type="NCBI Taxonomy" id="2571143"/>
    <lineage>
        <taxon>Bacteria</taxon>
        <taxon>Bacillati</taxon>
        <taxon>Actinomycetota</taxon>
        <taxon>Actinomycetes</taxon>
        <taxon>Mycobacteriales</taxon>
        <taxon>Nocardiaceae</taxon>
        <taxon>Rhodococcus</taxon>
    </lineage>
</organism>